<dbReference type="Gene3D" id="3.40.50.1820">
    <property type="entry name" value="alpha/beta hydrolase"/>
    <property type="match status" value="1"/>
</dbReference>
<keyword evidence="1" id="KW-1133">Transmembrane helix</keyword>
<name>A0A364LJN5_9GAMM</name>
<gene>
    <name evidence="3" type="ORF">B1207_07825</name>
</gene>
<protein>
    <recommendedName>
        <fullName evidence="2">Serine aminopeptidase S33 domain-containing protein</fullName>
    </recommendedName>
</protein>
<keyword evidence="1" id="KW-0472">Membrane</keyword>
<evidence type="ECO:0000256" key="1">
    <source>
        <dbReference type="SAM" id="Phobius"/>
    </source>
</evidence>
<feature type="transmembrane region" description="Helical" evidence="1">
    <location>
        <begin position="6"/>
        <end position="23"/>
    </location>
</feature>
<organism evidence="3 4">
    <name type="scientific">Legionella quinlivanii</name>
    <dbReference type="NCBI Taxonomy" id="45073"/>
    <lineage>
        <taxon>Bacteria</taxon>
        <taxon>Pseudomonadati</taxon>
        <taxon>Pseudomonadota</taxon>
        <taxon>Gammaproteobacteria</taxon>
        <taxon>Legionellales</taxon>
        <taxon>Legionellaceae</taxon>
        <taxon>Legionella</taxon>
    </lineage>
</organism>
<evidence type="ECO:0000259" key="2">
    <source>
        <dbReference type="Pfam" id="PF12146"/>
    </source>
</evidence>
<dbReference type="RefSeq" id="WP_112219426.1">
    <property type="nucleotide sequence ID" value="NZ_MVJN01000005.1"/>
</dbReference>
<sequence length="265" mass="29800">MLKNFALFSILFILLGTLFIFFYQRKLIYFPAKLMPSPASFQAKDMQVVPLRTSDGLTLQSWYKAAKSGQATVLFLHGNGGHIGMRMPMARQLINHGFGVFLLEYRGYSGNPGFPSEKGFYQDAEAARAFLRQQGVTDKHLVIYGESLGTGVATYLSVNHGACAVILQSPFTSLSAVARYHYPLILISPWDKYDSLSRIQDVKSPLLILHGDQDIIVPYAQGVELFDAANQPKEFIRVQHRGHNDLWGQAFYQKVVQFIQQNCSQ</sequence>
<evidence type="ECO:0000313" key="4">
    <source>
        <dbReference type="Proteomes" id="UP000249458"/>
    </source>
</evidence>
<reference evidence="3 4" key="1">
    <citation type="submission" date="2017-02" db="EMBL/GenBank/DDBJ databases">
        <title>Legionella quilivanii strain from human: case report and whole genome sequencing analysis.</title>
        <authorList>
            <person name="Lalancette C."/>
            <person name="Leduc J.-M."/>
            <person name="Levesque S."/>
            <person name="Fournier E."/>
            <person name="Saoud J."/>
            <person name="Faucher S.P."/>
            <person name="Bernard K."/>
            <person name="Martineau C."/>
            <person name="Longtin J."/>
        </authorList>
    </citation>
    <scope>NUCLEOTIDE SEQUENCE [LARGE SCALE GENOMIC DNA]</scope>
    <source>
        <strain evidence="3 4">ID143958</strain>
    </source>
</reference>
<dbReference type="SUPFAM" id="SSF53474">
    <property type="entry name" value="alpha/beta-Hydrolases"/>
    <property type="match status" value="1"/>
</dbReference>
<dbReference type="EMBL" id="MVJN01000005">
    <property type="protein sequence ID" value="RAP36699.1"/>
    <property type="molecule type" value="Genomic_DNA"/>
</dbReference>
<dbReference type="AlphaFoldDB" id="A0A364LJN5"/>
<dbReference type="InterPro" id="IPR022742">
    <property type="entry name" value="Hydrolase_4"/>
</dbReference>
<dbReference type="PANTHER" id="PTHR12277">
    <property type="entry name" value="ALPHA/BETA HYDROLASE DOMAIN-CONTAINING PROTEIN"/>
    <property type="match status" value="1"/>
</dbReference>
<feature type="domain" description="Serine aminopeptidase S33" evidence="2">
    <location>
        <begin position="70"/>
        <end position="175"/>
    </location>
</feature>
<dbReference type="Pfam" id="PF12146">
    <property type="entry name" value="Hydrolase_4"/>
    <property type="match status" value="1"/>
</dbReference>
<keyword evidence="1" id="KW-0812">Transmembrane</keyword>
<comment type="caution">
    <text evidence="3">The sequence shown here is derived from an EMBL/GenBank/DDBJ whole genome shotgun (WGS) entry which is preliminary data.</text>
</comment>
<accession>A0A364LJN5</accession>
<dbReference type="InterPro" id="IPR029058">
    <property type="entry name" value="AB_hydrolase_fold"/>
</dbReference>
<dbReference type="PANTHER" id="PTHR12277:SF81">
    <property type="entry name" value="PROTEIN ABHD13"/>
    <property type="match status" value="1"/>
</dbReference>
<dbReference type="Proteomes" id="UP000249458">
    <property type="component" value="Unassembled WGS sequence"/>
</dbReference>
<proteinExistence type="predicted"/>
<evidence type="ECO:0000313" key="3">
    <source>
        <dbReference type="EMBL" id="RAP36699.1"/>
    </source>
</evidence>